<dbReference type="OrthoDB" id="3429068at2"/>
<evidence type="ECO:0000256" key="1">
    <source>
        <dbReference type="SAM" id="Phobius"/>
    </source>
</evidence>
<dbReference type="RefSeq" id="WP_075734661.1">
    <property type="nucleotide sequence ID" value="NZ_CP009249.1"/>
</dbReference>
<feature type="transmembrane region" description="Helical" evidence="1">
    <location>
        <begin position="83"/>
        <end position="102"/>
    </location>
</feature>
<keyword evidence="1" id="KW-1133">Transmembrane helix</keyword>
<proteinExistence type="predicted"/>
<organism evidence="2 3">
    <name type="scientific">Corynebacterium phocae</name>
    <dbReference type="NCBI Taxonomy" id="161895"/>
    <lineage>
        <taxon>Bacteria</taxon>
        <taxon>Bacillati</taxon>
        <taxon>Actinomycetota</taxon>
        <taxon>Actinomycetes</taxon>
        <taxon>Mycobacteriales</taxon>
        <taxon>Corynebacteriaceae</taxon>
        <taxon>Corynebacterium</taxon>
    </lineage>
</organism>
<gene>
    <name evidence="2" type="ORF">CPHO_07715</name>
</gene>
<feature type="transmembrane region" description="Helical" evidence="1">
    <location>
        <begin position="128"/>
        <end position="147"/>
    </location>
</feature>
<dbReference type="KEGG" id="cpho:CPHO_07715"/>
<evidence type="ECO:0000313" key="3">
    <source>
        <dbReference type="Proteomes" id="UP000185491"/>
    </source>
</evidence>
<feature type="transmembrane region" description="Helical" evidence="1">
    <location>
        <begin position="50"/>
        <end position="71"/>
    </location>
</feature>
<reference evidence="2 3" key="1">
    <citation type="submission" date="2014-08" db="EMBL/GenBank/DDBJ databases">
        <title>Complete genome sequence of Corynebacterium phocae M408/89/1(T)(=DSM 44612(T)), isolated from the common seal (Phoca vitulina).</title>
        <authorList>
            <person name="Ruckert C."/>
            <person name="Albersmeier A."/>
            <person name="Winkler A."/>
            <person name="Kalinowski J."/>
        </authorList>
    </citation>
    <scope>NUCLEOTIDE SEQUENCE [LARGE SCALE GENOMIC DNA]</scope>
    <source>
        <strain evidence="2 3">M408/89/1</strain>
    </source>
</reference>
<dbReference type="STRING" id="161895.CPHO_07715"/>
<keyword evidence="1" id="KW-0812">Transmembrane</keyword>
<evidence type="ECO:0000313" key="2">
    <source>
        <dbReference type="EMBL" id="APT92795.1"/>
    </source>
</evidence>
<protein>
    <submittedName>
        <fullName evidence="2">Membrane protein</fullName>
    </submittedName>
</protein>
<name>A0A1L7D3W3_9CORY</name>
<keyword evidence="3" id="KW-1185">Reference proteome</keyword>
<keyword evidence="1" id="KW-0472">Membrane</keyword>
<accession>A0A1L7D3W3</accession>
<dbReference type="AlphaFoldDB" id="A0A1L7D3W3"/>
<dbReference type="EMBL" id="CP009249">
    <property type="protein sequence ID" value="APT92795.1"/>
    <property type="molecule type" value="Genomic_DNA"/>
</dbReference>
<sequence length="148" mass="15897">MSSLLITIHVIAAIALIGPVMVSTSMFPARIAGAQDASHGGLGSLHTLATITKSYGMFSALVPILGIGVFLSDLDYYGKQGQFHASILLAIIAWALLLFVIVPRQQKVLEAIKGTATAFDFEKSRKQLAMFAGIFNLLWVICAVLMFL</sequence>
<dbReference type="Proteomes" id="UP000185491">
    <property type="component" value="Chromosome"/>
</dbReference>